<accession>A0A7N0R9D2</accession>
<evidence type="ECO:0000256" key="2">
    <source>
        <dbReference type="SAM" id="Phobius"/>
    </source>
</evidence>
<evidence type="ECO:0000256" key="1">
    <source>
        <dbReference type="SAM" id="Coils"/>
    </source>
</evidence>
<keyword evidence="1" id="KW-0175">Coiled coil</keyword>
<dbReference type="PANTHER" id="PTHR37215:SF1">
    <property type="entry name" value="ACYL-COA-BINDING DOMAIN PROTEIN"/>
    <property type="match status" value="1"/>
</dbReference>
<keyword evidence="4" id="KW-1185">Reference proteome</keyword>
<keyword evidence="2" id="KW-0812">Transmembrane</keyword>
<proteinExistence type="predicted"/>
<evidence type="ECO:0000313" key="4">
    <source>
        <dbReference type="Proteomes" id="UP000594263"/>
    </source>
</evidence>
<dbReference type="EnsemblPlants" id="Kaladp0002s0091.1.v1.1">
    <property type="protein sequence ID" value="Kaladp0002s0091.1.v1.1"/>
    <property type="gene ID" value="Kaladp0002s0091.v1.1"/>
</dbReference>
<dbReference type="AlphaFoldDB" id="A0A7N0R9D2"/>
<keyword evidence="2" id="KW-1133">Transmembrane helix</keyword>
<name>A0A7N0R9D2_KALFE</name>
<feature type="transmembrane region" description="Helical" evidence="2">
    <location>
        <begin position="6"/>
        <end position="27"/>
    </location>
</feature>
<dbReference type="Gramene" id="Kaladp0002s0091.2.v1.1">
    <property type="protein sequence ID" value="Kaladp0002s0091.2.v1.1"/>
    <property type="gene ID" value="Kaladp0002s0091.v1.1"/>
</dbReference>
<protein>
    <submittedName>
        <fullName evidence="3">Uncharacterized protein</fullName>
    </submittedName>
</protein>
<dbReference type="PANTHER" id="PTHR37215">
    <property type="entry name" value="ACYL-COA-BINDING DOMAIN PROTEIN"/>
    <property type="match status" value="1"/>
</dbReference>
<feature type="coiled-coil region" evidence="1">
    <location>
        <begin position="89"/>
        <end position="123"/>
    </location>
</feature>
<sequence length="126" mass="14909">MGERRLVLLGLGMAILVGFLVYFRLWFMDYTISSDEMELLRRQFDLANREAMDESAEWRMRYDREVERASICAQELSKLKESYQKVDDNSALNKKLQVLRKENEVLLEQLESLKRENAALKSKCRP</sequence>
<dbReference type="Proteomes" id="UP000594263">
    <property type="component" value="Unplaced"/>
</dbReference>
<dbReference type="EnsemblPlants" id="Kaladp0002s0091.2.v1.1">
    <property type="protein sequence ID" value="Kaladp0002s0091.2.v1.1"/>
    <property type="gene ID" value="Kaladp0002s0091.v1.1"/>
</dbReference>
<keyword evidence="2" id="KW-0472">Membrane</keyword>
<dbReference type="OMA" id="WARQSDD"/>
<reference evidence="3" key="1">
    <citation type="submission" date="2021-01" db="UniProtKB">
        <authorList>
            <consortium name="EnsemblPlants"/>
        </authorList>
    </citation>
    <scope>IDENTIFICATION</scope>
</reference>
<organism evidence="3 4">
    <name type="scientific">Kalanchoe fedtschenkoi</name>
    <name type="common">Lavender scallops</name>
    <name type="synonym">South American air plant</name>
    <dbReference type="NCBI Taxonomy" id="63787"/>
    <lineage>
        <taxon>Eukaryota</taxon>
        <taxon>Viridiplantae</taxon>
        <taxon>Streptophyta</taxon>
        <taxon>Embryophyta</taxon>
        <taxon>Tracheophyta</taxon>
        <taxon>Spermatophyta</taxon>
        <taxon>Magnoliopsida</taxon>
        <taxon>eudicotyledons</taxon>
        <taxon>Gunneridae</taxon>
        <taxon>Pentapetalae</taxon>
        <taxon>Saxifragales</taxon>
        <taxon>Crassulaceae</taxon>
        <taxon>Kalanchoe</taxon>
    </lineage>
</organism>
<dbReference type="Gramene" id="Kaladp0002s0091.1.v1.1">
    <property type="protein sequence ID" value="Kaladp0002s0091.1.v1.1"/>
    <property type="gene ID" value="Kaladp0002s0091.v1.1"/>
</dbReference>
<evidence type="ECO:0000313" key="3">
    <source>
        <dbReference type="EnsemblPlants" id="Kaladp0002s0091.2.v1.1"/>
    </source>
</evidence>